<proteinExistence type="predicted"/>
<keyword evidence="1" id="KW-0472">Membrane</keyword>
<evidence type="ECO:0000313" key="2">
    <source>
        <dbReference type="EMBL" id="QNB44895.1"/>
    </source>
</evidence>
<reference evidence="2 3" key="1">
    <citation type="journal article" date="2019" name="Front. Microbiol.">
        <title>Thermoanaerosceptrum fracticalcis gen. nov. sp. nov., a Novel Fumarate-Fermenting Microorganism From a Deep Fractured Carbonate Aquifer of the US Great Basin.</title>
        <authorList>
            <person name="Hamilton-Brehm S.D."/>
            <person name="Stewart L.E."/>
            <person name="Zavarin M."/>
            <person name="Caldwell M."/>
            <person name="Lawson P.A."/>
            <person name="Onstott T.C."/>
            <person name="Grzymski J."/>
            <person name="Neveux I."/>
            <person name="Lollar B.S."/>
            <person name="Russell C.E."/>
            <person name="Moser D.P."/>
        </authorList>
    </citation>
    <scope>NUCLEOTIDE SEQUENCE [LARGE SCALE GENOMIC DNA]</scope>
    <source>
        <strain evidence="2 3">DRI-13</strain>
    </source>
</reference>
<name>A0A7G6DYJ1_THEFR</name>
<evidence type="ECO:0000256" key="1">
    <source>
        <dbReference type="SAM" id="Phobius"/>
    </source>
</evidence>
<dbReference type="EMBL" id="CP045798">
    <property type="protein sequence ID" value="QNB44895.1"/>
    <property type="molecule type" value="Genomic_DNA"/>
</dbReference>
<keyword evidence="3" id="KW-1185">Reference proteome</keyword>
<dbReference type="Proteomes" id="UP000515847">
    <property type="component" value="Chromosome"/>
</dbReference>
<dbReference type="KEGG" id="tfr:BR63_00250"/>
<feature type="transmembrane region" description="Helical" evidence="1">
    <location>
        <begin position="56"/>
        <end position="76"/>
    </location>
</feature>
<gene>
    <name evidence="2" type="ORF">BR63_00250</name>
</gene>
<organism evidence="2 3">
    <name type="scientific">Thermanaerosceptrum fracticalcis</name>
    <dbReference type="NCBI Taxonomy" id="1712410"/>
    <lineage>
        <taxon>Bacteria</taxon>
        <taxon>Bacillati</taxon>
        <taxon>Bacillota</taxon>
        <taxon>Clostridia</taxon>
        <taxon>Eubacteriales</taxon>
        <taxon>Peptococcaceae</taxon>
        <taxon>Thermanaerosceptrum</taxon>
    </lineage>
</organism>
<protein>
    <submittedName>
        <fullName evidence="2">Uncharacterized protein</fullName>
    </submittedName>
</protein>
<accession>A0A7G6DYJ1</accession>
<dbReference type="OrthoDB" id="1677679at2"/>
<feature type="transmembrane region" description="Helical" evidence="1">
    <location>
        <begin position="88"/>
        <end position="110"/>
    </location>
</feature>
<dbReference type="AlphaFoldDB" id="A0A7G6DYJ1"/>
<feature type="transmembrane region" description="Helical" evidence="1">
    <location>
        <begin position="122"/>
        <end position="142"/>
    </location>
</feature>
<keyword evidence="1" id="KW-1133">Transmembrane helix</keyword>
<dbReference type="RefSeq" id="WP_034426116.1">
    <property type="nucleotide sequence ID" value="NZ_CP045798.1"/>
</dbReference>
<keyword evidence="1" id="KW-0812">Transmembrane</keyword>
<sequence length="163" mass="18344">MDKMNLITLLAISLPEAVAVVLLGFTLVGINVQIPKILLIGLIQTGFSYILRSLPIAFGFHSLIQIVFLFLSVKLIARLPYKSVLTSLLLSLAIYIVLEMSILSFLHIIYPLSLKDNLADPVKRILFFLPQFIIVILIITAMKITGYKLIDLPESWGKYEQEK</sequence>
<evidence type="ECO:0000313" key="3">
    <source>
        <dbReference type="Proteomes" id="UP000515847"/>
    </source>
</evidence>